<dbReference type="AlphaFoldDB" id="A0A4P9VTN2"/>
<sequence length="169" mass="19505">MNTDIDYANRTHSTCIDTTFKTAPILTIVNCTSYLPLHMSLRHILLPQGMALAKTPRLVVPSGETIETYIVSNNESKVQFSLSHVVYDYPTGHKTIVFISYEWQPTSGERLDVQYDIWKGTSRIVTEKRRVQKNYVVDMYNDNYNLRVLTIMSVDQIAVTLAPWDKSWR</sequence>
<comment type="caution">
    <text evidence="1">The sequence shown here is derived from an EMBL/GenBank/DDBJ whole genome shotgun (WGS) entry which is preliminary data.</text>
</comment>
<accession>A0A4P9VTN2</accession>
<gene>
    <name evidence="1" type="ORF">B9G39_22710</name>
</gene>
<keyword evidence="2" id="KW-1185">Reference proteome</keyword>
<organism evidence="1 2">
    <name type="scientific">Zooshikella ganghwensis</name>
    <dbReference type="NCBI Taxonomy" id="202772"/>
    <lineage>
        <taxon>Bacteria</taxon>
        <taxon>Pseudomonadati</taxon>
        <taxon>Pseudomonadota</taxon>
        <taxon>Gammaproteobacteria</taxon>
        <taxon>Oceanospirillales</taxon>
        <taxon>Zooshikellaceae</taxon>
        <taxon>Zooshikella</taxon>
    </lineage>
</organism>
<evidence type="ECO:0000313" key="2">
    <source>
        <dbReference type="Proteomes" id="UP000257039"/>
    </source>
</evidence>
<dbReference type="Proteomes" id="UP000257039">
    <property type="component" value="Unassembled WGS sequence"/>
</dbReference>
<reference evidence="1 2" key="1">
    <citation type="submission" date="2017-04" db="EMBL/GenBank/DDBJ databases">
        <title>Draft genome sequence of Zooshikella ganghwensis VG4 isolated from Red Sea sediments.</title>
        <authorList>
            <person name="Rehman Z."/>
            <person name="Alam I."/>
            <person name="Kamau A."/>
            <person name="Bajic V."/>
            <person name="Leiknes T."/>
        </authorList>
    </citation>
    <scope>NUCLEOTIDE SEQUENCE [LARGE SCALE GENOMIC DNA]</scope>
    <source>
        <strain evidence="1 2">VG4</strain>
    </source>
</reference>
<protein>
    <submittedName>
        <fullName evidence="1">Uncharacterized protein</fullName>
    </submittedName>
</protein>
<dbReference type="EMBL" id="NDXW01000001">
    <property type="protein sequence ID" value="RDH46037.1"/>
    <property type="molecule type" value="Genomic_DNA"/>
</dbReference>
<evidence type="ECO:0000313" key="1">
    <source>
        <dbReference type="EMBL" id="RDH46037.1"/>
    </source>
</evidence>
<proteinExistence type="predicted"/>
<dbReference type="RefSeq" id="WP_094788866.1">
    <property type="nucleotide sequence ID" value="NZ_NDXW01000001.1"/>
</dbReference>
<name>A0A4P9VTN2_9GAMM</name>